<feature type="domain" description="Leucine--tRNA ligase RagD-binding" evidence="1">
    <location>
        <begin position="6"/>
        <end position="63"/>
    </location>
</feature>
<name>A0A3S5A6Q6_9PLAT</name>
<sequence>MRDNLTMLNSESSSFELSSNAVISAALRPLLKKMGAKNAKHAMSFVQMMRERFNASGPGVLSAKPTLDEASLFEANKEYLTSTLGLQAKGGLQITTTCSSAAYFLAQIILTVPTSFFTF</sequence>
<proteinExistence type="predicted"/>
<organism evidence="2 3">
    <name type="scientific">Protopolystoma xenopodis</name>
    <dbReference type="NCBI Taxonomy" id="117903"/>
    <lineage>
        <taxon>Eukaryota</taxon>
        <taxon>Metazoa</taxon>
        <taxon>Spiralia</taxon>
        <taxon>Lophotrochozoa</taxon>
        <taxon>Platyhelminthes</taxon>
        <taxon>Monogenea</taxon>
        <taxon>Polyopisthocotylea</taxon>
        <taxon>Polystomatidea</taxon>
        <taxon>Polystomatidae</taxon>
        <taxon>Protopolystoma</taxon>
    </lineage>
</organism>
<dbReference type="AlphaFoldDB" id="A0A3S5A6Q6"/>
<keyword evidence="3" id="KW-1185">Reference proteome</keyword>
<evidence type="ECO:0000259" key="1">
    <source>
        <dbReference type="Pfam" id="PF24810"/>
    </source>
</evidence>
<dbReference type="Proteomes" id="UP000784294">
    <property type="component" value="Unassembled WGS sequence"/>
</dbReference>
<dbReference type="OrthoDB" id="10249672at2759"/>
<protein>
    <recommendedName>
        <fullName evidence="1">Leucine--tRNA ligase RagD-binding domain-containing protein</fullName>
    </recommendedName>
</protein>
<comment type="caution">
    <text evidence="2">The sequence shown here is derived from an EMBL/GenBank/DDBJ whole genome shotgun (WGS) entry which is preliminary data.</text>
</comment>
<dbReference type="EMBL" id="CAAALY010101506">
    <property type="protein sequence ID" value="VEL29241.1"/>
    <property type="molecule type" value="Genomic_DNA"/>
</dbReference>
<reference evidence="2" key="1">
    <citation type="submission" date="2018-11" db="EMBL/GenBank/DDBJ databases">
        <authorList>
            <consortium name="Pathogen Informatics"/>
        </authorList>
    </citation>
    <scope>NUCLEOTIDE SEQUENCE</scope>
</reference>
<evidence type="ECO:0000313" key="2">
    <source>
        <dbReference type="EMBL" id="VEL29241.1"/>
    </source>
</evidence>
<evidence type="ECO:0000313" key="3">
    <source>
        <dbReference type="Proteomes" id="UP000784294"/>
    </source>
</evidence>
<gene>
    <name evidence="2" type="ORF">PXEA_LOCUS22681</name>
</gene>
<dbReference type="InterPro" id="IPR055416">
    <property type="entry name" value="RBD_LARS1"/>
</dbReference>
<dbReference type="Pfam" id="PF24810">
    <property type="entry name" value="RBD_LARS1"/>
    <property type="match status" value="1"/>
</dbReference>
<accession>A0A3S5A6Q6</accession>